<feature type="transmembrane region" description="Helical" evidence="5">
    <location>
        <begin position="105"/>
        <end position="133"/>
    </location>
</feature>
<dbReference type="EMBL" id="JBHUIP010000003">
    <property type="protein sequence ID" value="MFD2262239.1"/>
    <property type="molecule type" value="Genomic_DNA"/>
</dbReference>
<feature type="domain" description="GYF" evidence="7">
    <location>
        <begin position="6"/>
        <end position="53"/>
    </location>
</feature>
<feature type="transmembrane region" description="Helical" evidence="5">
    <location>
        <begin position="164"/>
        <end position="185"/>
    </location>
</feature>
<evidence type="ECO:0000256" key="1">
    <source>
        <dbReference type="ARBA" id="ARBA00004141"/>
    </source>
</evidence>
<organism evidence="8 9">
    <name type="scientific">Lacibacterium aquatile</name>
    <dbReference type="NCBI Taxonomy" id="1168082"/>
    <lineage>
        <taxon>Bacteria</taxon>
        <taxon>Pseudomonadati</taxon>
        <taxon>Pseudomonadota</taxon>
        <taxon>Alphaproteobacteria</taxon>
        <taxon>Rhodospirillales</taxon>
        <taxon>Rhodospirillaceae</taxon>
    </lineage>
</organism>
<evidence type="ECO:0000313" key="9">
    <source>
        <dbReference type="Proteomes" id="UP001597295"/>
    </source>
</evidence>
<feature type="domain" description="RDD" evidence="6">
    <location>
        <begin position="69"/>
        <end position="188"/>
    </location>
</feature>
<keyword evidence="3 5" id="KW-1133">Transmembrane helix</keyword>
<dbReference type="Proteomes" id="UP001597295">
    <property type="component" value="Unassembled WGS sequence"/>
</dbReference>
<comment type="caution">
    <text evidence="8">The sequence shown here is derived from an EMBL/GenBank/DDBJ whole genome shotgun (WGS) entry which is preliminary data.</text>
</comment>
<reference evidence="9" key="1">
    <citation type="journal article" date="2019" name="Int. J. Syst. Evol. Microbiol.">
        <title>The Global Catalogue of Microorganisms (GCM) 10K type strain sequencing project: providing services to taxonomists for standard genome sequencing and annotation.</title>
        <authorList>
            <consortium name="The Broad Institute Genomics Platform"/>
            <consortium name="The Broad Institute Genome Sequencing Center for Infectious Disease"/>
            <person name="Wu L."/>
            <person name="Ma J."/>
        </authorList>
    </citation>
    <scope>NUCLEOTIDE SEQUENCE [LARGE SCALE GENOMIC DNA]</scope>
    <source>
        <strain evidence="9">CGMCC 1.19062</strain>
    </source>
</reference>
<dbReference type="RefSeq" id="WP_379875158.1">
    <property type="nucleotide sequence ID" value="NZ_JBHUIP010000003.1"/>
</dbReference>
<protein>
    <submittedName>
        <fullName evidence="8">RDD family protein</fullName>
    </submittedName>
</protein>
<sequence>MTAPQWWYIDGETRRGPYQTAEVDALLKAEVITPATLIWCEDMAEPAPISSVDYFAVAQRRAALGERSAPWIRLMARAIDLSLWMVPLSLLTTDLRIPGGPYPETVLWTLGAIVGSLTLLIALLADAVIMALFGTTLGKSLFDVTVLNADGSRLGLRPLLRRNALIWFYGLGLNVPGFSLFRLWVSYREAAKGERSPWDAVTRVDVRCKPAEGWSWCIGLVLLPALWIGPYYLIAQLPGPAWTHPETGITVDLLPDWQMTSSSQQIAKSYYIFSSRNGTVSLSKARANGMALDRFAKDWAKTVPSSLYENFRGMTIEVDAQGRTYAELIFAQKIEGRDFDILFRIWRRDGDDLLILSLGKPSRNPHLATTVETMAATLLSTSGIPPAAR</sequence>
<accession>A0ABW5DP36</accession>
<evidence type="ECO:0000259" key="7">
    <source>
        <dbReference type="Pfam" id="PF14237"/>
    </source>
</evidence>
<keyword evidence="4 5" id="KW-0472">Membrane</keyword>
<comment type="subcellular location">
    <subcellularLocation>
        <location evidence="1">Membrane</location>
        <topology evidence="1">Multi-pass membrane protein</topology>
    </subcellularLocation>
</comment>
<evidence type="ECO:0000256" key="5">
    <source>
        <dbReference type="SAM" id="Phobius"/>
    </source>
</evidence>
<evidence type="ECO:0000256" key="4">
    <source>
        <dbReference type="ARBA" id="ARBA00023136"/>
    </source>
</evidence>
<dbReference type="InterPro" id="IPR025640">
    <property type="entry name" value="GYF_2"/>
</dbReference>
<proteinExistence type="predicted"/>
<keyword evidence="9" id="KW-1185">Reference proteome</keyword>
<name>A0ABW5DP36_9PROT</name>
<dbReference type="Pfam" id="PF06271">
    <property type="entry name" value="RDD"/>
    <property type="match status" value="1"/>
</dbReference>
<gene>
    <name evidence="8" type="ORF">ACFSM5_05020</name>
</gene>
<keyword evidence="2 5" id="KW-0812">Transmembrane</keyword>
<evidence type="ECO:0000256" key="2">
    <source>
        <dbReference type="ARBA" id="ARBA00022692"/>
    </source>
</evidence>
<evidence type="ECO:0000259" key="6">
    <source>
        <dbReference type="Pfam" id="PF06271"/>
    </source>
</evidence>
<feature type="transmembrane region" description="Helical" evidence="5">
    <location>
        <begin position="213"/>
        <end position="234"/>
    </location>
</feature>
<dbReference type="InterPro" id="IPR010432">
    <property type="entry name" value="RDD"/>
</dbReference>
<evidence type="ECO:0000313" key="8">
    <source>
        <dbReference type="EMBL" id="MFD2262239.1"/>
    </source>
</evidence>
<dbReference type="Pfam" id="PF14237">
    <property type="entry name" value="GYF_2"/>
    <property type="match status" value="1"/>
</dbReference>
<evidence type="ECO:0000256" key="3">
    <source>
        <dbReference type="ARBA" id="ARBA00022989"/>
    </source>
</evidence>